<dbReference type="GO" id="GO:0005886">
    <property type="term" value="C:plasma membrane"/>
    <property type="evidence" value="ECO:0007669"/>
    <property type="project" value="TreeGrafter"/>
</dbReference>
<keyword evidence="4" id="KW-1185">Reference proteome</keyword>
<dbReference type="InterPro" id="IPR025263">
    <property type="entry name" value="YhdP_central"/>
</dbReference>
<dbReference type="InterPro" id="IPR052894">
    <property type="entry name" value="AsmA-related"/>
</dbReference>
<evidence type="ECO:0000259" key="2">
    <source>
        <dbReference type="Pfam" id="PF13116"/>
    </source>
</evidence>
<evidence type="ECO:0000256" key="1">
    <source>
        <dbReference type="SAM" id="Phobius"/>
    </source>
</evidence>
<dbReference type="Pfam" id="PF13116">
    <property type="entry name" value="YhdP"/>
    <property type="match status" value="1"/>
</dbReference>
<dbReference type="Proteomes" id="UP000199608">
    <property type="component" value="Unassembled WGS sequence"/>
</dbReference>
<dbReference type="GO" id="GO:0090313">
    <property type="term" value="P:regulation of protein targeting to membrane"/>
    <property type="evidence" value="ECO:0007669"/>
    <property type="project" value="TreeGrafter"/>
</dbReference>
<keyword evidence="1" id="KW-0812">Transmembrane</keyword>
<reference evidence="4" key="1">
    <citation type="submission" date="2016-10" db="EMBL/GenBank/DDBJ databases">
        <authorList>
            <person name="Varghese N."/>
            <person name="Submissions S."/>
        </authorList>
    </citation>
    <scope>NUCLEOTIDE SEQUENCE [LARGE SCALE GENOMIC DNA]</scope>
    <source>
        <strain evidence="4">DSM 3384</strain>
    </source>
</reference>
<sequence length="1087" mass="123048">MLTCAVRLIRIMITSLKIGIKRPVFYGIVLILVLLFSSLFTVNRVINTFYIKNKISSFIYQKTGTRIDGSRFFITVFPQPSLTIDKFSFNADNKTDINIKLLKLNFNSQAIFRGKINISQIIISQPEIKISTPQKNHSMIPIDFSVSTHTQKLKKIFDFLPEHQNDVEITFNNFSSSYFRRMDGSVYLSKKDDTILRITIKDIRFKASGIYNASFDQNINVDSIELDQLKTILTLNSKDEIQGQCNFIAPKIKSKNKKILLDSDFIESVFKLSDNFYQIDIPSFKLNYPNGSVAIYFANDQIKKKSNIHFIGTNIHINKAKEMSLLFFKNNKITRSLFQILNNGRIPKIDVSFQGNGFKDLFTGNHLKLKGTIDNGLVNIPKTNLVASHVFGDAHIQNGILDINTNKAVIQSSVIEKGRLSVDLLNYEDHPFQGEFLLDVDLTMMPQTLISLLPNTLLAKELSMVHDVKGRSKAKLNLSLETISHALKVQITTADFSVTGNYDRIPGVIALENLRFEYKPDNIRLNGLTGMINNSRIYDLNTVLDFKDQARISIRSGSGIINLESMIPWLMSYKKTREMLSCVKNGGGKLQITSMDLSGPILKPDQWKYNITGNGFGIDITTQWNQDQIENLSCQFQVSDNFLNLKKIQATIRNLSWMEHFIKKKHFDSILVPFDLENGYFHTDTKQSFFKSNLNFTTGPKLYIDLKGKTLDLSALNTITFLEEGVSNACITFNHNTEKPLFDFNGILNTTTLNKIVIPDSYWAKKINTLTKGQPTLIHTDKNSNLHIITRQINLNSPLSHFGTFPLYNRLLPAKPIYFKADRLVTEKLTFTQIDTKVSFEKEHLHINLNTAFLCDLNTKGYINLKQECIEGAFSFEAHNKANIQDLLTCLFQKNDLIDGRYSLTGNILSNSPSKDLLNQLTGSFKLIAEQGRIYKWTLLSRILSVLNVSKLFKGNIPNVTQTGFAYKNISIEADIKDSRIHLTKAIIDGKDMLLIFNGWIDPAKDQMDLTCLVAPFKTVDLIVEKIPVINTLLGGRLISVPLKATGKLFDPVVTLLHPSAVSDGLINIMSNILNTPVKLLDKLSKE</sequence>
<feature type="domain" description="YhdP central" evidence="2">
    <location>
        <begin position="334"/>
        <end position="1033"/>
    </location>
</feature>
<name>A0A1H2HVQ9_9BACT</name>
<organism evidence="3 4">
    <name type="scientific">Desulfobacula phenolica</name>
    <dbReference type="NCBI Taxonomy" id="90732"/>
    <lineage>
        <taxon>Bacteria</taxon>
        <taxon>Pseudomonadati</taxon>
        <taxon>Thermodesulfobacteriota</taxon>
        <taxon>Desulfobacteria</taxon>
        <taxon>Desulfobacterales</taxon>
        <taxon>Desulfobacteraceae</taxon>
        <taxon>Desulfobacula</taxon>
    </lineage>
</organism>
<feature type="transmembrane region" description="Helical" evidence="1">
    <location>
        <begin position="24"/>
        <end position="46"/>
    </location>
</feature>
<keyword evidence="1" id="KW-0472">Membrane</keyword>
<keyword evidence="1" id="KW-1133">Transmembrane helix</keyword>
<dbReference type="PANTHER" id="PTHR30441">
    <property type="entry name" value="DUF748 DOMAIN-CONTAINING PROTEIN"/>
    <property type="match status" value="1"/>
</dbReference>
<proteinExistence type="predicted"/>
<gene>
    <name evidence="3" type="ORF">SAMN04487931_10772</name>
</gene>
<dbReference type="EMBL" id="FNLL01000007">
    <property type="protein sequence ID" value="SDU35879.1"/>
    <property type="molecule type" value="Genomic_DNA"/>
</dbReference>
<dbReference type="PANTHER" id="PTHR30441:SF4">
    <property type="entry name" value="PROTEIN ASMA"/>
    <property type="match status" value="1"/>
</dbReference>
<accession>A0A1H2HVQ9</accession>
<dbReference type="AlphaFoldDB" id="A0A1H2HVQ9"/>
<evidence type="ECO:0000313" key="3">
    <source>
        <dbReference type="EMBL" id="SDU35879.1"/>
    </source>
</evidence>
<evidence type="ECO:0000313" key="4">
    <source>
        <dbReference type="Proteomes" id="UP000199608"/>
    </source>
</evidence>
<protein>
    <submittedName>
        <fullName evidence="3">AsmA-like C-terminal region</fullName>
    </submittedName>
</protein>